<keyword evidence="2" id="KW-1185">Reference proteome</keyword>
<name>A0ABS5VQ24_9BACT</name>
<evidence type="ECO:0000313" key="2">
    <source>
        <dbReference type="Proteomes" id="UP000772618"/>
    </source>
</evidence>
<reference evidence="1 2" key="1">
    <citation type="submission" date="2021-05" db="EMBL/GenBank/DDBJ databases">
        <title>A Polyphasic approach of four new species of the genus Ohtaekwangia: Ohtaekwangia histidinii sp. nov., Ohtaekwangia cretensis sp. nov., Ohtaekwangia indiensis sp. nov., Ohtaekwangia reichenbachii sp. nov. from diverse environment.</title>
        <authorList>
            <person name="Octaviana S."/>
        </authorList>
    </citation>
    <scope>NUCLEOTIDE SEQUENCE [LARGE SCALE GENOMIC DNA]</scope>
    <source>
        <strain evidence="1 2">PWU20</strain>
    </source>
</reference>
<sequence>MLKIYEAGTKDVAFELRGHSGVFYVNRGLEHGLDLKKLKFELLGREVTIKYPNHWTPIDPRSIHKHISKLESEDKVFFSEY</sequence>
<accession>A0ABS5VQ24</accession>
<dbReference type="Proteomes" id="UP000772618">
    <property type="component" value="Unassembled WGS sequence"/>
</dbReference>
<dbReference type="RefSeq" id="WP_254153502.1">
    <property type="nucleotide sequence ID" value="NZ_JAHESD010000016.1"/>
</dbReference>
<comment type="caution">
    <text evidence="1">The sequence shown here is derived from an EMBL/GenBank/DDBJ whole genome shotgun (WGS) entry which is preliminary data.</text>
</comment>
<dbReference type="EMBL" id="JAHESD010000016">
    <property type="protein sequence ID" value="MBT1703542.1"/>
    <property type="molecule type" value="Genomic_DNA"/>
</dbReference>
<organism evidence="1 2">
    <name type="scientific">Chryseosolibacter indicus</name>
    <dbReference type="NCBI Taxonomy" id="2782351"/>
    <lineage>
        <taxon>Bacteria</taxon>
        <taxon>Pseudomonadati</taxon>
        <taxon>Bacteroidota</taxon>
        <taxon>Cytophagia</taxon>
        <taxon>Cytophagales</taxon>
        <taxon>Chryseotaleaceae</taxon>
        <taxon>Chryseosolibacter</taxon>
    </lineage>
</organism>
<protein>
    <submittedName>
        <fullName evidence="1">Uncharacterized protein</fullName>
    </submittedName>
</protein>
<evidence type="ECO:0000313" key="1">
    <source>
        <dbReference type="EMBL" id="MBT1703542.1"/>
    </source>
</evidence>
<proteinExistence type="predicted"/>
<gene>
    <name evidence="1" type="ORF">KK060_09645</name>
</gene>